<dbReference type="EMBL" id="GBRH01277074">
    <property type="protein sequence ID" value="JAD20821.1"/>
    <property type="molecule type" value="Transcribed_RNA"/>
</dbReference>
<name>A0A0A8Y3E9_ARUDO</name>
<protein>
    <submittedName>
        <fullName evidence="1">Uncharacterized protein</fullName>
    </submittedName>
</protein>
<reference evidence="1" key="1">
    <citation type="submission" date="2014-09" db="EMBL/GenBank/DDBJ databases">
        <authorList>
            <person name="Magalhaes I.L.F."/>
            <person name="Oliveira U."/>
            <person name="Santos F.R."/>
            <person name="Vidigal T.H.D.A."/>
            <person name="Brescovit A.D."/>
            <person name="Santos A.J."/>
        </authorList>
    </citation>
    <scope>NUCLEOTIDE SEQUENCE</scope>
    <source>
        <tissue evidence="1">Shoot tissue taken approximately 20 cm above the soil surface</tissue>
    </source>
</reference>
<accession>A0A0A8Y3E9</accession>
<evidence type="ECO:0000313" key="1">
    <source>
        <dbReference type="EMBL" id="JAD20821.1"/>
    </source>
</evidence>
<organism evidence="1">
    <name type="scientific">Arundo donax</name>
    <name type="common">Giant reed</name>
    <name type="synonym">Donax arundinaceus</name>
    <dbReference type="NCBI Taxonomy" id="35708"/>
    <lineage>
        <taxon>Eukaryota</taxon>
        <taxon>Viridiplantae</taxon>
        <taxon>Streptophyta</taxon>
        <taxon>Embryophyta</taxon>
        <taxon>Tracheophyta</taxon>
        <taxon>Spermatophyta</taxon>
        <taxon>Magnoliopsida</taxon>
        <taxon>Liliopsida</taxon>
        <taxon>Poales</taxon>
        <taxon>Poaceae</taxon>
        <taxon>PACMAD clade</taxon>
        <taxon>Arundinoideae</taxon>
        <taxon>Arundineae</taxon>
        <taxon>Arundo</taxon>
    </lineage>
</organism>
<sequence length="35" mass="3952">MKRKGRCVVVGWNESSLSSLHAVKKTKNSFRNSSE</sequence>
<reference evidence="1" key="2">
    <citation type="journal article" date="2015" name="Data Brief">
        <title>Shoot transcriptome of the giant reed, Arundo donax.</title>
        <authorList>
            <person name="Barrero R.A."/>
            <person name="Guerrero F.D."/>
            <person name="Moolhuijzen P."/>
            <person name="Goolsby J.A."/>
            <person name="Tidwell J."/>
            <person name="Bellgard S.E."/>
            <person name="Bellgard M.I."/>
        </authorList>
    </citation>
    <scope>NUCLEOTIDE SEQUENCE</scope>
    <source>
        <tissue evidence="1">Shoot tissue taken approximately 20 cm above the soil surface</tissue>
    </source>
</reference>
<proteinExistence type="predicted"/>
<dbReference type="AlphaFoldDB" id="A0A0A8Y3E9"/>